<comment type="function">
    <text evidence="5">Regulates transcriptional attenuation of the pyrimidine nucleotide (pyr) operon by binding in a uridine-dependent manner to specific sites on pyr mRNA. This disrupts an antiterminator hairpin in the RNA and favors formation of a downstream transcription terminator, leading to a reduced expression of downstream genes.</text>
</comment>
<keyword evidence="5 7" id="KW-0808">Transferase</keyword>
<dbReference type="PANTHER" id="PTHR11608">
    <property type="entry name" value="BIFUNCTIONAL PROTEIN PYRR"/>
    <property type="match status" value="1"/>
</dbReference>
<dbReference type="HOGENOM" id="CLU_094234_2_1_9"/>
<dbReference type="eggNOG" id="COG2065">
    <property type="taxonomic scope" value="Bacteria"/>
</dbReference>
<evidence type="ECO:0000256" key="1">
    <source>
        <dbReference type="ARBA" id="ARBA00005565"/>
    </source>
</evidence>
<proteinExistence type="inferred from homology"/>
<dbReference type="InterPro" id="IPR000836">
    <property type="entry name" value="PRTase_dom"/>
</dbReference>
<name>E6U5D7_ETHHY</name>
<dbReference type="Gene3D" id="3.40.50.2020">
    <property type="match status" value="1"/>
</dbReference>
<dbReference type="InterPro" id="IPR023050">
    <property type="entry name" value="PyrR"/>
</dbReference>
<keyword evidence="2 5" id="KW-0806">Transcription termination</keyword>
<dbReference type="InterPro" id="IPR029057">
    <property type="entry name" value="PRTase-like"/>
</dbReference>
<dbReference type="EC" id="2.4.2.9" evidence="5"/>
<dbReference type="SUPFAM" id="SSF53271">
    <property type="entry name" value="PRTase-like"/>
    <property type="match status" value="1"/>
</dbReference>
<dbReference type="PANTHER" id="PTHR11608:SF0">
    <property type="entry name" value="BIFUNCTIONAL PROTEIN PYRR"/>
    <property type="match status" value="1"/>
</dbReference>
<organism evidence="7 8">
    <name type="scientific">Ethanoligenens harbinense (strain DSM 18485 / JCM 12961 / CGMCC 1.5033 / YUAN-3)</name>
    <dbReference type="NCBI Taxonomy" id="663278"/>
    <lineage>
        <taxon>Bacteria</taxon>
        <taxon>Bacillati</taxon>
        <taxon>Bacillota</taxon>
        <taxon>Clostridia</taxon>
        <taxon>Eubacteriales</taxon>
        <taxon>Oscillospiraceae</taxon>
        <taxon>Ethanoligenens</taxon>
    </lineage>
</organism>
<evidence type="ECO:0000313" key="7">
    <source>
        <dbReference type="EMBL" id="ADU25604.1"/>
    </source>
</evidence>
<comment type="function">
    <text evidence="5">Also displays a weak uracil phosphoribosyltransferase activity which is not physiologically significant.</text>
</comment>
<evidence type="ECO:0000259" key="6">
    <source>
        <dbReference type="Pfam" id="PF00156"/>
    </source>
</evidence>
<evidence type="ECO:0000256" key="4">
    <source>
        <dbReference type="ARBA" id="ARBA00023163"/>
    </source>
</evidence>
<dbReference type="NCBIfam" id="NF003549">
    <property type="entry name" value="PRK05205.1-5"/>
    <property type="match status" value="1"/>
</dbReference>
<gene>
    <name evidence="5" type="primary">pyrR</name>
    <name evidence="7" type="ordered locus">Ethha_0013</name>
</gene>
<dbReference type="STRING" id="663278.Ethha_0013"/>
<feature type="domain" description="Phosphoribosyltransferase" evidence="6">
    <location>
        <begin position="7"/>
        <end position="162"/>
    </location>
</feature>
<dbReference type="GO" id="GO:0004845">
    <property type="term" value="F:uracil phosphoribosyltransferase activity"/>
    <property type="evidence" value="ECO:0007669"/>
    <property type="project" value="UniProtKB-UniRule"/>
</dbReference>
<sequence length="184" mass="20095">MQKIKAEIMDEKGMCRATARISYEIVERNHGTANVCIIGIRRRGAVIAARIAEKLADIEGAPVSTGFLDITLYRDDLDAKDGPARAPLGSDIPFEVTGRRVVLVDDVLFTGRSVRAAIDAIMDRGRPERVQLAVLIDRGHRELPISPDFVGKNVPTSQNETVAVRVTEFDGENRVVICENGGKA</sequence>
<dbReference type="NCBIfam" id="NF003548">
    <property type="entry name" value="PRK05205.1-4"/>
    <property type="match status" value="1"/>
</dbReference>
<dbReference type="KEGG" id="eha:Ethha_0013"/>
<comment type="catalytic activity">
    <reaction evidence="5">
        <text>UMP + diphosphate = 5-phospho-alpha-D-ribose 1-diphosphate + uracil</text>
        <dbReference type="Rhea" id="RHEA:13017"/>
        <dbReference type="ChEBI" id="CHEBI:17568"/>
        <dbReference type="ChEBI" id="CHEBI:33019"/>
        <dbReference type="ChEBI" id="CHEBI:57865"/>
        <dbReference type="ChEBI" id="CHEBI:58017"/>
        <dbReference type="EC" id="2.4.2.9"/>
    </reaction>
</comment>
<dbReference type="EMBL" id="CP002400">
    <property type="protein sequence ID" value="ADU25604.1"/>
    <property type="molecule type" value="Genomic_DNA"/>
</dbReference>
<dbReference type="RefSeq" id="WP_013483985.1">
    <property type="nucleotide sequence ID" value="NC_014828.1"/>
</dbReference>
<keyword evidence="5 7" id="KW-0328">Glycosyltransferase</keyword>
<keyword evidence="5" id="KW-0694">RNA-binding</keyword>
<keyword evidence="3 5" id="KW-0805">Transcription regulation</keyword>
<accession>E6U5D7</accession>
<feature type="short sequence motif" description="PRPP-binding" evidence="5">
    <location>
        <begin position="101"/>
        <end position="113"/>
    </location>
</feature>
<dbReference type="FunFam" id="3.40.50.2020:FF:000020">
    <property type="entry name" value="Bifunctional protein PyrR"/>
    <property type="match status" value="1"/>
</dbReference>
<keyword evidence="8" id="KW-1185">Reference proteome</keyword>
<evidence type="ECO:0000256" key="2">
    <source>
        <dbReference type="ARBA" id="ARBA00022472"/>
    </source>
</evidence>
<protein>
    <recommendedName>
        <fullName evidence="5">Bifunctional protein PyrR</fullName>
    </recommendedName>
    <domain>
        <recommendedName>
            <fullName evidence="5">Pyrimidine operon regulatory protein</fullName>
        </recommendedName>
    </domain>
    <domain>
        <recommendedName>
            <fullName evidence="5">Uracil phosphoribosyltransferase</fullName>
            <shortName evidence="5">UPRTase</shortName>
            <ecNumber evidence="5">2.4.2.9</ecNumber>
        </recommendedName>
    </domain>
</protein>
<keyword evidence="4 5" id="KW-0804">Transcription</keyword>
<evidence type="ECO:0000313" key="8">
    <source>
        <dbReference type="Proteomes" id="UP000001551"/>
    </source>
</evidence>
<dbReference type="Pfam" id="PF00156">
    <property type="entry name" value="Pribosyltran"/>
    <property type="match status" value="1"/>
</dbReference>
<dbReference type="GO" id="GO:0006353">
    <property type="term" value="P:DNA-templated transcription termination"/>
    <property type="evidence" value="ECO:0007669"/>
    <property type="project" value="UniProtKB-UniRule"/>
</dbReference>
<reference evidence="7 8" key="1">
    <citation type="submission" date="2010-12" db="EMBL/GenBank/DDBJ databases">
        <title>Complete sequence of Ethanoligenens harbinense YUAN-3.</title>
        <authorList>
            <person name="Lucas S."/>
            <person name="Copeland A."/>
            <person name="Lapidus A."/>
            <person name="Cheng J.-F."/>
            <person name="Bruce D."/>
            <person name="Goodwin L."/>
            <person name="Pitluck S."/>
            <person name="Chertkov O."/>
            <person name="Misra M."/>
            <person name="Detter J.C."/>
            <person name="Han C."/>
            <person name="Tapia R."/>
            <person name="Land M."/>
            <person name="Hauser L."/>
            <person name="Jeffries C."/>
            <person name="Kyrpides N."/>
            <person name="Ivanova N."/>
            <person name="Mikhailova N."/>
            <person name="Wang A."/>
            <person name="Mouttaki H."/>
            <person name="He Z."/>
            <person name="Zhou J."/>
            <person name="Hemme C.L."/>
            <person name="Woyke T."/>
        </authorList>
    </citation>
    <scope>NUCLEOTIDE SEQUENCE [LARGE SCALE GENOMIC DNA]</scope>
    <source>
        <strain evidence="8">DSM 18485 / JCM 12961 / CGMCC 1.5033 / YUAN-3</strain>
    </source>
</reference>
<dbReference type="InterPro" id="IPR050137">
    <property type="entry name" value="PyrR_bifunctional"/>
</dbReference>
<dbReference type="HAMAP" id="MF_01219">
    <property type="entry name" value="PyrR"/>
    <property type="match status" value="1"/>
</dbReference>
<dbReference type="GO" id="GO:0003723">
    <property type="term" value="F:RNA binding"/>
    <property type="evidence" value="ECO:0007669"/>
    <property type="project" value="UniProtKB-UniRule"/>
</dbReference>
<evidence type="ECO:0000256" key="5">
    <source>
        <dbReference type="HAMAP-Rule" id="MF_01219"/>
    </source>
</evidence>
<dbReference type="Proteomes" id="UP000001551">
    <property type="component" value="Chromosome"/>
</dbReference>
<dbReference type="CDD" id="cd06223">
    <property type="entry name" value="PRTases_typeI"/>
    <property type="match status" value="1"/>
</dbReference>
<dbReference type="AlphaFoldDB" id="E6U5D7"/>
<comment type="similarity">
    <text evidence="1 5">Belongs to the purine/pyrimidine phosphoribosyltransferase family. PyrR subfamily.</text>
</comment>
<comment type="subunit">
    <text evidence="5">Homodimer and homohexamer; in equilibrium.</text>
</comment>
<evidence type="ECO:0000256" key="3">
    <source>
        <dbReference type="ARBA" id="ARBA00023015"/>
    </source>
</evidence>